<feature type="region of interest" description="Disordered" evidence="1">
    <location>
        <begin position="40"/>
        <end position="59"/>
    </location>
</feature>
<gene>
    <name evidence="2" type="ORF">AG1IA_03741</name>
</gene>
<reference evidence="2 3" key="1">
    <citation type="journal article" date="2013" name="Nat. Commun.">
        <title>The evolution and pathogenic mechanisms of the rice sheath blight pathogen.</title>
        <authorList>
            <person name="Zheng A."/>
            <person name="Lin R."/>
            <person name="Xu L."/>
            <person name="Qin P."/>
            <person name="Tang C."/>
            <person name="Ai P."/>
            <person name="Zhang D."/>
            <person name="Liu Y."/>
            <person name="Sun Z."/>
            <person name="Feng H."/>
            <person name="Wang Y."/>
            <person name="Chen Y."/>
            <person name="Liang X."/>
            <person name="Fu R."/>
            <person name="Li Q."/>
            <person name="Zhang J."/>
            <person name="Yu X."/>
            <person name="Xie Z."/>
            <person name="Ding L."/>
            <person name="Guan P."/>
            <person name="Tang J."/>
            <person name="Liang Y."/>
            <person name="Wang S."/>
            <person name="Deng Q."/>
            <person name="Li S."/>
            <person name="Zhu J."/>
            <person name="Wang L."/>
            <person name="Liu H."/>
            <person name="Li P."/>
        </authorList>
    </citation>
    <scope>NUCLEOTIDE SEQUENCE [LARGE SCALE GENOMIC DNA]</scope>
    <source>
        <strain evidence="3">AG-1 IA</strain>
    </source>
</reference>
<dbReference type="EMBL" id="AFRT01000890">
    <property type="protein sequence ID" value="ELU42224.1"/>
    <property type="molecule type" value="Genomic_DNA"/>
</dbReference>
<comment type="caution">
    <text evidence="2">The sequence shown here is derived from an EMBL/GenBank/DDBJ whole genome shotgun (WGS) entry which is preliminary data.</text>
</comment>
<protein>
    <submittedName>
        <fullName evidence="2">Uncharacterized protein</fullName>
    </submittedName>
</protein>
<dbReference type="Proteomes" id="UP000011668">
    <property type="component" value="Unassembled WGS sequence"/>
</dbReference>
<accession>L8X0S9</accession>
<evidence type="ECO:0000256" key="1">
    <source>
        <dbReference type="SAM" id="MobiDB-lite"/>
    </source>
</evidence>
<dbReference type="AlphaFoldDB" id="L8X0S9"/>
<evidence type="ECO:0000313" key="2">
    <source>
        <dbReference type="EMBL" id="ELU42224.1"/>
    </source>
</evidence>
<proteinExistence type="predicted"/>
<organism evidence="2 3">
    <name type="scientific">Thanatephorus cucumeris (strain AG1-IA)</name>
    <name type="common">Rice sheath blight fungus</name>
    <name type="synonym">Rhizoctonia solani</name>
    <dbReference type="NCBI Taxonomy" id="983506"/>
    <lineage>
        <taxon>Eukaryota</taxon>
        <taxon>Fungi</taxon>
        <taxon>Dikarya</taxon>
        <taxon>Basidiomycota</taxon>
        <taxon>Agaricomycotina</taxon>
        <taxon>Agaricomycetes</taxon>
        <taxon>Cantharellales</taxon>
        <taxon>Ceratobasidiaceae</taxon>
        <taxon>Rhizoctonia</taxon>
        <taxon>Rhizoctonia solani AG-1</taxon>
    </lineage>
</organism>
<sequence length="70" mass="8094">MMGKEHPLRVYVTEWRVQPDSFTTGCIMYTQAFREWNACPAQSPSDHTSTTRWIHSTGTEERTPITCECV</sequence>
<evidence type="ECO:0000313" key="3">
    <source>
        <dbReference type="Proteomes" id="UP000011668"/>
    </source>
</evidence>
<keyword evidence="3" id="KW-1185">Reference proteome</keyword>
<dbReference type="HOGENOM" id="CLU_2759568_0_0_1"/>
<feature type="compositionally biased region" description="Polar residues" evidence="1">
    <location>
        <begin position="40"/>
        <end position="57"/>
    </location>
</feature>
<name>L8X0S9_THACA</name>